<dbReference type="GO" id="GO:0005886">
    <property type="term" value="C:plasma membrane"/>
    <property type="evidence" value="ECO:0007669"/>
    <property type="project" value="UniProtKB-SubCell"/>
</dbReference>
<protein>
    <submittedName>
        <fullName evidence="10">ABC transporter permease</fullName>
    </submittedName>
</protein>
<evidence type="ECO:0000256" key="2">
    <source>
        <dbReference type="ARBA" id="ARBA00007783"/>
    </source>
</evidence>
<dbReference type="Proteomes" id="UP000279446">
    <property type="component" value="Unassembled WGS sequence"/>
</dbReference>
<feature type="transmembrane region" description="Helical" evidence="8">
    <location>
        <begin position="182"/>
        <end position="203"/>
    </location>
</feature>
<evidence type="ECO:0000256" key="6">
    <source>
        <dbReference type="ARBA" id="ARBA00022989"/>
    </source>
</evidence>
<feature type="domain" description="ABC transmembrane type-2" evidence="9">
    <location>
        <begin position="134"/>
        <end position="376"/>
    </location>
</feature>
<dbReference type="RefSeq" id="WP_127193357.1">
    <property type="nucleotide sequence ID" value="NZ_RZNY01000015.1"/>
</dbReference>
<evidence type="ECO:0000256" key="8">
    <source>
        <dbReference type="SAM" id="Phobius"/>
    </source>
</evidence>
<keyword evidence="6 8" id="KW-1133">Transmembrane helix</keyword>
<dbReference type="GO" id="GO:0140359">
    <property type="term" value="F:ABC-type transporter activity"/>
    <property type="evidence" value="ECO:0007669"/>
    <property type="project" value="InterPro"/>
</dbReference>
<feature type="transmembrane region" description="Helical" evidence="8">
    <location>
        <begin position="21"/>
        <end position="44"/>
    </location>
</feature>
<dbReference type="Gene3D" id="3.40.1710.10">
    <property type="entry name" value="abc type-2 transporter like domain"/>
    <property type="match status" value="1"/>
</dbReference>
<keyword evidence="4" id="KW-1003">Cell membrane</keyword>
<comment type="caution">
    <text evidence="10">The sequence shown here is derived from an EMBL/GenBank/DDBJ whole genome shotgun (WGS) entry which is preliminary data.</text>
</comment>
<proteinExistence type="inferred from homology"/>
<evidence type="ECO:0000313" key="10">
    <source>
        <dbReference type="EMBL" id="RUT44412.1"/>
    </source>
</evidence>
<evidence type="ECO:0000256" key="4">
    <source>
        <dbReference type="ARBA" id="ARBA00022475"/>
    </source>
</evidence>
<evidence type="ECO:0000256" key="5">
    <source>
        <dbReference type="ARBA" id="ARBA00022692"/>
    </source>
</evidence>
<evidence type="ECO:0000256" key="1">
    <source>
        <dbReference type="ARBA" id="ARBA00004651"/>
    </source>
</evidence>
<dbReference type="EMBL" id="RZNY01000015">
    <property type="protein sequence ID" value="RUT44412.1"/>
    <property type="molecule type" value="Genomic_DNA"/>
</dbReference>
<dbReference type="PROSITE" id="PS51012">
    <property type="entry name" value="ABC_TM2"/>
    <property type="match status" value="1"/>
</dbReference>
<sequence>MRLLAVFKKSLIEQIRDYKALVLTLLSPVIFIVIFGLAFGQGFYTYTLGISNDDVGVMGEKLIYEFQNSKYPNGNLMFSVVMVDYDTEQVLNGIKKQKYDAHLYIPSDFSESLHNSGQGGETSSVRVPITGNPSYISYNLISSFVENHIHNFVWTKGMVDNPIEIVYEETESTKIKSEFENMAPGLMVFSVFFLLILSSMVVTKEVENRTIQRIVLSKIKPFEIYAGVSLSQLLLAVVMLPMVFATSLMLGFTTTGSFGLAYLVGLIATFSAIGIGMIISAFCKTSLEAFIIGNVVVTPMMFLAGIFFKVPPVKLFTIMGKEIELLTLMPTLDAVNAMNKILINDADFFGILPELIVLTLLSAGYFMLGVYLFSRRYMRKA</sequence>
<dbReference type="InterPro" id="IPR047817">
    <property type="entry name" value="ABC2_TM_bact-type"/>
</dbReference>
<evidence type="ECO:0000256" key="7">
    <source>
        <dbReference type="ARBA" id="ARBA00023136"/>
    </source>
</evidence>
<evidence type="ECO:0000313" key="11">
    <source>
        <dbReference type="Proteomes" id="UP000279446"/>
    </source>
</evidence>
<evidence type="ECO:0000259" key="9">
    <source>
        <dbReference type="PROSITE" id="PS51012"/>
    </source>
</evidence>
<feature type="transmembrane region" description="Helical" evidence="8">
    <location>
        <begin position="289"/>
        <end position="308"/>
    </location>
</feature>
<dbReference type="InterPro" id="IPR013525">
    <property type="entry name" value="ABC2_TM"/>
</dbReference>
<accession>A0A3S1BLH1</accession>
<keyword evidence="3" id="KW-0813">Transport</keyword>
<keyword evidence="5 8" id="KW-0812">Transmembrane</keyword>
<feature type="transmembrane region" description="Helical" evidence="8">
    <location>
        <begin position="224"/>
        <end position="248"/>
    </location>
</feature>
<comment type="similarity">
    <text evidence="2">Belongs to the ABC-2 integral membrane protein family.</text>
</comment>
<name>A0A3S1BLH1_9BACL</name>
<feature type="transmembrane region" description="Helical" evidence="8">
    <location>
        <begin position="348"/>
        <end position="373"/>
    </location>
</feature>
<evidence type="ECO:0000256" key="3">
    <source>
        <dbReference type="ARBA" id="ARBA00022448"/>
    </source>
</evidence>
<dbReference type="PANTHER" id="PTHR30294">
    <property type="entry name" value="MEMBRANE COMPONENT OF ABC TRANSPORTER YHHJ-RELATED"/>
    <property type="match status" value="1"/>
</dbReference>
<reference evidence="10 11" key="1">
    <citation type="submission" date="2018-12" db="EMBL/GenBank/DDBJ databases">
        <authorList>
            <person name="Sun L."/>
            <person name="Chen Z."/>
        </authorList>
    </citation>
    <scope>NUCLEOTIDE SEQUENCE [LARGE SCALE GENOMIC DNA]</scope>
    <source>
        <strain evidence="10 11">DSM 15890</strain>
    </source>
</reference>
<dbReference type="OrthoDB" id="1864035at2"/>
<feature type="transmembrane region" description="Helical" evidence="8">
    <location>
        <begin position="260"/>
        <end position="282"/>
    </location>
</feature>
<gene>
    <name evidence="10" type="ORF">EJP82_17485</name>
</gene>
<comment type="subcellular location">
    <subcellularLocation>
        <location evidence="1">Cell membrane</location>
        <topology evidence="1">Multi-pass membrane protein</topology>
    </subcellularLocation>
</comment>
<keyword evidence="11" id="KW-1185">Reference proteome</keyword>
<organism evidence="10 11">
    <name type="scientific">Paenibacillus anaericanus</name>
    <dbReference type="NCBI Taxonomy" id="170367"/>
    <lineage>
        <taxon>Bacteria</taxon>
        <taxon>Bacillati</taxon>
        <taxon>Bacillota</taxon>
        <taxon>Bacilli</taxon>
        <taxon>Bacillales</taxon>
        <taxon>Paenibacillaceae</taxon>
        <taxon>Paenibacillus</taxon>
    </lineage>
</organism>
<keyword evidence="7 8" id="KW-0472">Membrane</keyword>
<dbReference type="InterPro" id="IPR051449">
    <property type="entry name" value="ABC-2_transporter_component"/>
</dbReference>
<dbReference type="PANTHER" id="PTHR30294:SF38">
    <property type="entry name" value="TRANSPORT PERMEASE PROTEIN"/>
    <property type="match status" value="1"/>
</dbReference>
<dbReference type="AlphaFoldDB" id="A0A3S1BLH1"/>
<dbReference type="Pfam" id="PF12698">
    <property type="entry name" value="ABC2_membrane_3"/>
    <property type="match status" value="1"/>
</dbReference>